<dbReference type="OMA" id="GHDCMEL"/>
<feature type="coiled-coil region" evidence="7">
    <location>
        <begin position="400"/>
        <end position="457"/>
    </location>
</feature>
<dbReference type="InterPro" id="IPR008983">
    <property type="entry name" value="Tumour_necrosis_fac-like_dom"/>
</dbReference>
<dbReference type="SUPFAM" id="SSF49842">
    <property type="entry name" value="TNF-like"/>
    <property type="match status" value="1"/>
</dbReference>
<keyword evidence="2" id="KW-0964">Secreted</keyword>
<evidence type="ECO:0000256" key="2">
    <source>
        <dbReference type="ARBA" id="ARBA00022525"/>
    </source>
</evidence>
<reference evidence="11" key="1">
    <citation type="submission" date="2025-08" db="UniProtKB">
        <authorList>
            <consortium name="Ensembl"/>
        </authorList>
    </citation>
    <scope>IDENTIFICATION</scope>
</reference>
<dbReference type="Pfam" id="PF00386">
    <property type="entry name" value="C1q"/>
    <property type="match status" value="1"/>
</dbReference>
<evidence type="ECO:0000256" key="6">
    <source>
        <dbReference type="ARBA" id="ARBA00023157"/>
    </source>
</evidence>
<keyword evidence="6" id="KW-1015">Disulfide bond</keyword>
<keyword evidence="5 7" id="KW-0175">Coiled coil</keyword>
<feature type="region of interest" description="Disordered" evidence="8">
    <location>
        <begin position="77"/>
        <end position="131"/>
    </location>
</feature>
<feature type="domain" description="EMI" evidence="10">
    <location>
        <begin position="1"/>
        <end position="77"/>
    </location>
</feature>
<evidence type="ECO:0000313" key="11">
    <source>
        <dbReference type="Ensembl" id="ENSGMOP00000059449.1"/>
    </source>
</evidence>
<protein>
    <submittedName>
        <fullName evidence="11">Elastin microfibril interfacer 2</fullName>
    </submittedName>
</protein>
<dbReference type="SMART" id="SM00110">
    <property type="entry name" value="C1Q"/>
    <property type="match status" value="1"/>
</dbReference>
<dbReference type="PANTHER" id="PTHR15427">
    <property type="entry name" value="EMILIN ELASTIN MICROFIBRIL INTERFACE-LOCATED PROTEIN ELASTIN MICROFIBRIL INTERFACER"/>
    <property type="match status" value="1"/>
</dbReference>
<keyword evidence="12" id="KW-1185">Reference proteome</keyword>
<dbReference type="PANTHER" id="PTHR15427:SF5">
    <property type="entry name" value="EMILIN-2"/>
    <property type="match status" value="1"/>
</dbReference>
<evidence type="ECO:0000256" key="1">
    <source>
        <dbReference type="ARBA" id="ARBA00004498"/>
    </source>
</evidence>
<dbReference type="Gene3D" id="2.60.120.40">
    <property type="match status" value="1"/>
</dbReference>
<dbReference type="Ensembl" id="ENSGMOT00000030539.1">
    <property type="protein sequence ID" value="ENSGMOP00000059449.1"/>
    <property type="gene ID" value="ENSGMOG00000029684.1"/>
</dbReference>
<evidence type="ECO:0000256" key="4">
    <source>
        <dbReference type="ARBA" id="ARBA00022729"/>
    </source>
</evidence>
<dbReference type="InterPro" id="IPR050392">
    <property type="entry name" value="Collagen/C1q_domain"/>
</dbReference>
<feature type="domain" description="C1q" evidence="9">
    <location>
        <begin position="779"/>
        <end position="929"/>
    </location>
</feature>
<feature type="compositionally biased region" description="Polar residues" evidence="8">
    <location>
        <begin position="486"/>
        <end position="510"/>
    </location>
</feature>
<comment type="subcellular location">
    <subcellularLocation>
        <location evidence="1">Secreted</location>
        <location evidence="1">Extracellular space</location>
        <location evidence="1">Extracellular matrix</location>
    </subcellularLocation>
</comment>
<evidence type="ECO:0000256" key="3">
    <source>
        <dbReference type="ARBA" id="ARBA00022530"/>
    </source>
</evidence>
<evidence type="ECO:0000256" key="8">
    <source>
        <dbReference type="SAM" id="MobiDB-lite"/>
    </source>
</evidence>
<proteinExistence type="predicted"/>
<evidence type="ECO:0000313" key="12">
    <source>
        <dbReference type="Proteomes" id="UP000694546"/>
    </source>
</evidence>
<evidence type="ECO:0000259" key="10">
    <source>
        <dbReference type="PROSITE" id="PS51041"/>
    </source>
</evidence>
<feature type="region of interest" description="Disordered" evidence="8">
    <location>
        <begin position="247"/>
        <end position="271"/>
    </location>
</feature>
<evidence type="ECO:0000256" key="7">
    <source>
        <dbReference type="SAM" id="Coils"/>
    </source>
</evidence>
<feature type="compositionally biased region" description="Low complexity" evidence="8">
    <location>
        <begin position="256"/>
        <end position="268"/>
    </location>
</feature>
<name>A0A8C5CB64_GADMO</name>
<accession>A0A8C5CB64</accession>
<dbReference type="GeneTree" id="ENSGT01030000234633"/>
<dbReference type="InterPro" id="IPR011489">
    <property type="entry name" value="EMI_domain"/>
</dbReference>
<dbReference type="Pfam" id="PF07546">
    <property type="entry name" value="EMI"/>
    <property type="match status" value="1"/>
</dbReference>
<keyword evidence="4" id="KW-0732">Signal</keyword>
<evidence type="ECO:0000256" key="5">
    <source>
        <dbReference type="ARBA" id="ARBA00023054"/>
    </source>
</evidence>
<keyword evidence="3" id="KW-0272">Extracellular matrix</keyword>
<dbReference type="InterPro" id="IPR001073">
    <property type="entry name" value="C1q_dom"/>
</dbReference>
<dbReference type="PROSITE" id="PS51041">
    <property type="entry name" value="EMI"/>
    <property type="match status" value="1"/>
</dbReference>
<dbReference type="Proteomes" id="UP000694546">
    <property type="component" value="Chromosome 23"/>
</dbReference>
<dbReference type="PROSITE" id="PS50871">
    <property type="entry name" value="C1Q"/>
    <property type="match status" value="1"/>
</dbReference>
<feature type="region of interest" description="Disordered" evidence="8">
    <location>
        <begin position="480"/>
        <end position="524"/>
    </location>
</feature>
<organism evidence="11 12">
    <name type="scientific">Gadus morhua</name>
    <name type="common">Atlantic cod</name>
    <dbReference type="NCBI Taxonomy" id="8049"/>
    <lineage>
        <taxon>Eukaryota</taxon>
        <taxon>Metazoa</taxon>
        <taxon>Chordata</taxon>
        <taxon>Craniata</taxon>
        <taxon>Vertebrata</taxon>
        <taxon>Euteleostomi</taxon>
        <taxon>Actinopterygii</taxon>
        <taxon>Neopterygii</taxon>
        <taxon>Teleostei</taxon>
        <taxon>Neoteleostei</taxon>
        <taxon>Acanthomorphata</taxon>
        <taxon>Zeiogadaria</taxon>
        <taxon>Gadariae</taxon>
        <taxon>Gadiformes</taxon>
        <taxon>Gadoidei</taxon>
        <taxon>Gadidae</taxon>
        <taxon>Gadus</taxon>
    </lineage>
</organism>
<reference evidence="11" key="2">
    <citation type="submission" date="2025-09" db="UniProtKB">
        <authorList>
            <consortium name="Ensembl"/>
        </authorList>
    </citation>
    <scope>IDENTIFICATION</scope>
</reference>
<evidence type="ECO:0000259" key="9">
    <source>
        <dbReference type="PROSITE" id="PS50871"/>
    </source>
</evidence>
<sequence>QNWCAHVVHKNVSGAVLSGTEVFVQPEHRPCPGRYPDCAQQQGQRRHFRPTYKIGYRQLTELEWRCCPGYQGYDCSEPKGGSPRQPPAAPYRAPADRDQPRVGGQQPHSWGWQAEPQRGRGAQESPSTLQRMEEDIQRLSQMVLDMQAAMTDMSSGLRLGLQEDASKMLVTLLHERRPPSGARGGDTEMFQLQGLSLEHDPSHEDEVLGRINQVVDTLETKSNALDELQGRVDHHDGQLRLLMEVSQGSPATPPLSASSSSSSSSSSSYVDEKLGALRDELMEGMEIKMSDLKNSCDYKMMSVQGESEAQEDNYLSLAELMDSKESDLRKEILDVRTKLEVLESKKVVVGVSVPDIHAVLARLGNVELRLNLSEKNMEAQSLLGEQKLGKQAEQGCEDLRRTLEDKITFVEDRISSLEEKEDEHLNSQSGIAEAQGLVALQSEMNSQRNSVNILEGRLDTIDRLYSKECNKCKPTFVANTEREQDQTLSSRNEVDPSQNSVNGQSASTEQGVLRRLSNDSRSSLEDPWSVLGFVQARLERLEGSMSNVDSSVLRHSQELQDLNATCTQASRGPAKDQLEIWARLEELRREVRTKADDCQVQTRDVGREVAGVEERIGSLQKVCDKLDPMSGYLQEIEEALNKNVSGLWTSVSQLNGTLRAQGRGIAQLRGTLQDLQDQASVGSEDLLTGGAGVGVMPTLAPTPSKDSAPPKVRGVAVGGVAMGGMEKESVAGPRVVETGQAGPPGTKVASRPVLGANGSMATVHGYAGAPGETRVICVFPGVKVCFSAGFSLPSFPGEVGIIRFNKVLVNDGGHYNPLKGVFTAPLDGRYQLSGVLTAQRGATVEAVLSVANRSIQKLYTAGSPSGAPVEGPRGPCECGGAVATLNLVLSLKRGDQVGLVMTTGKLAVSTSSEFLSTFSAVLLYPSPANLR</sequence>
<gene>
    <name evidence="11" type="primary">EMILIN2</name>
</gene>
<dbReference type="AlphaFoldDB" id="A0A8C5CB64"/>